<feature type="region of interest" description="Disordered" evidence="1">
    <location>
        <begin position="232"/>
        <end position="356"/>
    </location>
</feature>
<dbReference type="RefSeq" id="XP_040658322.1">
    <property type="nucleotide sequence ID" value="XM_040797439.1"/>
</dbReference>
<keyword evidence="3" id="KW-1185">Reference proteome</keyword>
<sequence>MVSFFGIRLGSDRKKSPKPTKPPKWNAAKDPRLDDLAPPRRPPSRPGSCSTSRPASNWRAVFRNPAMASSMHDLTQSPRGLQHHASESNLRPRRASLVLPPPPGPARANCPGIISQPASPELDPNPIGVAYPSPPPSDHSGSAAVSPMIHHALTFPIAAVPSPVAFAPRASDERPRALRGALARRDTLTFHQPRRESVAIKFDEGVRRTRQVEGFSGNFAEFDFGDILKSIPRSAGDGRVETASAAAPESQRGEPPSVGPRRGFHANRSGNRAPPPKPLQPVAASEEPSPSPFPTPDETRCPQAVPSPLFTAAAEFSKSKGLLRGRKPEDPSPSFDSWSDPSPRRSAIPAPLSTARGSPVPFLPCPAFPSLAHSVSSENLDFAIAFDEPPKHSPLVPERAASPVRMEVKKAPPRLSTMPSATWTPRSPVEAQVGGFI</sequence>
<evidence type="ECO:0000313" key="2">
    <source>
        <dbReference type="EMBL" id="KYK58970.1"/>
    </source>
</evidence>
<reference evidence="2 3" key="1">
    <citation type="journal article" date="2016" name="Sci. Rep.">
        <title>Insights into Adaptations to a Near-Obligate Nematode Endoparasitic Lifestyle from the Finished Genome of Drechmeria coniospora.</title>
        <authorList>
            <person name="Zhang L."/>
            <person name="Zhou Z."/>
            <person name="Guo Q."/>
            <person name="Fokkens L."/>
            <person name="Miskei M."/>
            <person name="Pocsi I."/>
            <person name="Zhang W."/>
            <person name="Chen M."/>
            <person name="Wang L."/>
            <person name="Sun Y."/>
            <person name="Donzelli B.G."/>
            <person name="Gibson D.M."/>
            <person name="Nelson D.R."/>
            <person name="Luo J.G."/>
            <person name="Rep M."/>
            <person name="Liu H."/>
            <person name="Yang S."/>
            <person name="Wang J."/>
            <person name="Krasnoff S.B."/>
            <person name="Xu Y."/>
            <person name="Molnar I."/>
            <person name="Lin M."/>
        </authorList>
    </citation>
    <scope>NUCLEOTIDE SEQUENCE [LARGE SCALE GENOMIC DNA]</scope>
    <source>
        <strain evidence="2 3">ARSEF 6962</strain>
    </source>
</reference>
<feature type="region of interest" description="Disordered" evidence="1">
    <location>
        <begin position="1"/>
        <end position="143"/>
    </location>
</feature>
<proteinExistence type="predicted"/>
<dbReference type="Proteomes" id="UP000076580">
    <property type="component" value="Chromosome 01"/>
</dbReference>
<feature type="compositionally biased region" description="Basic and acidic residues" evidence="1">
    <location>
        <begin position="27"/>
        <end position="38"/>
    </location>
</feature>
<protein>
    <submittedName>
        <fullName evidence="2">Uncharacterized protein</fullName>
    </submittedName>
</protein>
<dbReference type="EMBL" id="LAYC01000001">
    <property type="protein sequence ID" value="KYK58970.1"/>
    <property type="molecule type" value="Genomic_DNA"/>
</dbReference>
<name>A0A151GPF5_DRECN</name>
<dbReference type="GeneID" id="63712740"/>
<feature type="region of interest" description="Disordered" evidence="1">
    <location>
        <begin position="410"/>
        <end position="437"/>
    </location>
</feature>
<evidence type="ECO:0000256" key="1">
    <source>
        <dbReference type="SAM" id="MobiDB-lite"/>
    </source>
</evidence>
<evidence type="ECO:0000313" key="3">
    <source>
        <dbReference type="Proteomes" id="UP000076580"/>
    </source>
</evidence>
<feature type="compositionally biased region" description="Low complexity" evidence="1">
    <location>
        <begin position="332"/>
        <end position="341"/>
    </location>
</feature>
<organism evidence="2 3">
    <name type="scientific">Drechmeria coniospora</name>
    <name type="common">Nematophagous fungus</name>
    <name type="synonym">Meria coniospora</name>
    <dbReference type="NCBI Taxonomy" id="98403"/>
    <lineage>
        <taxon>Eukaryota</taxon>
        <taxon>Fungi</taxon>
        <taxon>Dikarya</taxon>
        <taxon>Ascomycota</taxon>
        <taxon>Pezizomycotina</taxon>
        <taxon>Sordariomycetes</taxon>
        <taxon>Hypocreomycetidae</taxon>
        <taxon>Hypocreales</taxon>
        <taxon>Ophiocordycipitaceae</taxon>
        <taxon>Drechmeria</taxon>
    </lineage>
</organism>
<comment type="caution">
    <text evidence="2">The sequence shown here is derived from an EMBL/GenBank/DDBJ whole genome shotgun (WGS) entry which is preliminary data.</text>
</comment>
<dbReference type="InParanoid" id="A0A151GPF5"/>
<gene>
    <name evidence="2" type="ORF">DCS_00097</name>
</gene>
<dbReference type="STRING" id="98403.A0A151GPF5"/>
<accession>A0A151GPF5</accession>
<dbReference type="AlphaFoldDB" id="A0A151GPF5"/>